<comment type="subcellular location">
    <subcellularLocation>
        <location evidence="1">Nucleus</location>
    </subcellularLocation>
</comment>
<keyword evidence="3" id="KW-0808">Transferase</keyword>
<dbReference type="GO" id="GO:0005634">
    <property type="term" value="C:nucleus"/>
    <property type="evidence" value="ECO:0007669"/>
    <property type="project" value="UniProtKB-SubCell"/>
</dbReference>
<keyword evidence="6" id="KW-0862">Zinc</keyword>
<dbReference type="EMBL" id="HBFR01033124">
    <property type="protein sequence ID" value="CAD8896940.1"/>
    <property type="molecule type" value="Transcribed_RNA"/>
</dbReference>
<keyword evidence="7" id="KW-0156">Chromatin regulator</keyword>
<reference evidence="13" key="1">
    <citation type="submission" date="2021-01" db="EMBL/GenBank/DDBJ databases">
        <authorList>
            <person name="Corre E."/>
            <person name="Pelletier E."/>
            <person name="Niang G."/>
            <person name="Scheremetjew M."/>
            <person name="Finn R."/>
            <person name="Kale V."/>
            <person name="Holt S."/>
            <person name="Cochrane G."/>
            <person name="Meng A."/>
            <person name="Brown T."/>
            <person name="Cohen L."/>
        </authorList>
    </citation>
    <scope>NUCLEOTIDE SEQUENCE</scope>
    <source>
        <strain evidence="13">308</strain>
    </source>
</reference>
<dbReference type="EC" id="2.3.1.48" evidence="2"/>
<dbReference type="PANTHER" id="PTHR13808:SF1">
    <property type="entry name" value="HISTONE ACETYLTRANSFERASE"/>
    <property type="match status" value="1"/>
</dbReference>
<dbReference type="Pfam" id="PF02135">
    <property type="entry name" value="zf-TAZ"/>
    <property type="match status" value="1"/>
</dbReference>
<dbReference type="GO" id="GO:0003713">
    <property type="term" value="F:transcription coactivator activity"/>
    <property type="evidence" value="ECO:0007669"/>
    <property type="project" value="TreeGrafter"/>
</dbReference>
<dbReference type="GO" id="GO:0004402">
    <property type="term" value="F:histone acetyltransferase activity"/>
    <property type="evidence" value="ECO:0007669"/>
    <property type="project" value="InterPro"/>
</dbReference>
<dbReference type="GO" id="GO:0000123">
    <property type="term" value="C:histone acetyltransferase complex"/>
    <property type="evidence" value="ECO:0007669"/>
    <property type="project" value="TreeGrafter"/>
</dbReference>
<proteinExistence type="predicted"/>
<dbReference type="GO" id="GO:0031490">
    <property type="term" value="F:chromatin DNA binding"/>
    <property type="evidence" value="ECO:0007669"/>
    <property type="project" value="TreeGrafter"/>
</dbReference>
<keyword evidence="10" id="KW-0539">Nucleus</keyword>
<evidence type="ECO:0000256" key="1">
    <source>
        <dbReference type="ARBA" id="ARBA00004123"/>
    </source>
</evidence>
<sequence>MTDNSHKIHITTPTTIEKTNFQNKTQRESIICSEIGPITEFSDKQKVSEILVSMSANNEHQKVTKVIIQSRKRLLKIYHALICANVQNERLFTSQRDRDRSISHTRKCEVCPALSDCSSMKSLLVHIYSCSDGTKCRFPECITTKTILIHHTNCLDKKCPLCVPIRNNIYRKNAVMKYNANLLETAKCTLSKRPMEETDLFERYAKKSKQRVTFALDFPFQNKNIL</sequence>
<evidence type="ECO:0000256" key="5">
    <source>
        <dbReference type="ARBA" id="ARBA00022771"/>
    </source>
</evidence>
<dbReference type="GO" id="GO:0045944">
    <property type="term" value="P:positive regulation of transcription by RNA polymerase II"/>
    <property type="evidence" value="ECO:0007669"/>
    <property type="project" value="TreeGrafter"/>
</dbReference>
<keyword evidence="8" id="KW-0805">Transcription regulation</keyword>
<dbReference type="GO" id="GO:0005667">
    <property type="term" value="C:transcription regulator complex"/>
    <property type="evidence" value="ECO:0007669"/>
    <property type="project" value="TreeGrafter"/>
</dbReference>
<gene>
    <name evidence="13" type="ORF">CHYS00102_LOCUS24154</name>
</gene>
<dbReference type="SUPFAM" id="SSF57933">
    <property type="entry name" value="TAZ domain"/>
    <property type="match status" value="1"/>
</dbReference>
<evidence type="ECO:0000313" key="13">
    <source>
        <dbReference type="EMBL" id="CAD8896940.1"/>
    </source>
</evidence>
<protein>
    <recommendedName>
        <fullName evidence="2">histone acetyltransferase</fullName>
        <ecNumber evidence="2">2.3.1.48</ecNumber>
    </recommendedName>
</protein>
<evidence type="ECO:0000256" key="4">
    <source>
        <dbReference type="ARBA" id="ARBA00022723"/>
    </source>
</evidence>
<dbReference type="InterPro" id="IPR000197">
    <property type="entry name" value="Znf_TAZ"/>
</dbReference>
<evidence type="ECO:0000256" key="7">
    <source>
        <dbReference type="ARBA" id="ARBA00022853"/>
    </source>
</evidence>
<dbReference type="InterPro" id="IPR013178">
    <property type="entry name" value="Histone_AcTrfase_Rtt109/CBP"/>
</dbReference>
<organism evidence="13">
    <name type="scientific">Corethron hystrix</name>
    <dbReference type="NCBI Taxonomy" id="216773"/>
    <lineage>
        <taxon>Eukaryota</taxon>
        <taxon>Sar</taxon>
        <taxon>Stramenopiles</taxon>
        <taxon>Ochrophyta</taxon>
        <taxon>Bacillariophyta</taxon>
        <taxon>Coscinodiscophyceae</taxon>
        <taxon>Corethrophycidae</taxon>
        <taxon>Corethrales</taxon>
        <taxon>Corethraceae</taxon>
        <taxon>Corethron</taxon>
    </lineage>
</organism>
<keyword evidence="9" id="KW-0804">Transcription</keyword>
<dbReference type="PROSITE" id="PS50134">
    <property type="entry name" value="ZF_TAZ"/>
    <property type="match status" value="1"/>
</dbReference>
<evidence type="ECO:0000256" key="2">
    <source>
        <dbReference type="ARBA" id="ARBA00013184"/>
    </source>
</evidence>
<dbReference type="GO" id="GO:0008270">
    <property type="term" value="F:zinc ion binding"/>
    <property type="evidence" value="ECO:0007669"/>
    <property type="project" value="UniProtKB-KW"/>
</dbReference>
<dbReference type="InterPro" id="IPR035898">
    <property type="entry name" value="TAZ_dom_sf"/>
</dbReference>
<dbReference type="AlphaFoldDB" id="A0A7S1FZ61"/>
<dbReference type="SMART" id="SM00551">
    <property type="entry name" value="ZnF_TAZ"/>
    <property type="match status" value="1"/>
</dbReference>
<evidence type="ECO:0000256" key="9">
    <source>
        <dbReference type="ARBA" id="ARBA00023163"/>
    </source>
</evidence>
<keyword evidence="5" id="KW-0863">Zinc-finger</keyword>
<evidence type="ECO:0000256" key="3">
    <source>
        <dbReference type="ARBA" id="ARBA00022679"/>
    </source>
</evidence>
<feature type="domain" description="TAZ-type" evidence="12">
    <location>
        <begin position="61"/>
        <end position="165"/>
    </location>
</feature>
<evidence type="ECO:0000256" key="10">
    <source>
        <dbReference type="ARBA" id="ARBA00023242"/>
    </source>
</evidence>
<evidence type="ECO:0000256" key="6">
    <source>
        <dbReference type="ARBA" id="ARBA00022833"/>
    </source>
</evidence>
<dbReference type="Gene3D" id="1.20.1020.10">
    <property type="entry name" value="TAZ domain"/>
    <property type="match status" value="1"/>
</dbReference>
<dbReference type="PANTHER" id="PTHR13808">
    <property type="entry name" value="CBP/P300-RELATED"/>
    <property type="match status" value="1"/>
</dbReference>
<accession>A0A7S1FZ61</accession>
<name>A0A7S1FZ61_9STRA</name>
<keyword evidence="4" id="KW-0479">Metal-binding</keyword>
<evidence type="ECO:0000259" key="12">
    <source>
        <dbReference type="PROSITE" id="PS50134"/>
    </source>
</evidence>
<evidence type="ECO:0000256" key="11">
    <source>
        <dbReference type="ARBA" id="ARBA00048017"/>
    </source>
</evidence>
<comment type="catalytic activity">
    <reaction evidence="11">
        <text>L-lysyl-[protein] + acetyl-CoA = N(6)-acetyl-L-lysyl-[protein] + CoA + H(+)</text>
        <dbReference type="Rhea" id="RHEA:45948"/>
        <dbReference type="Rhea" id="RHEA-COMP:9752"/>
        <dbReference type="Rhea" id="RHEA-COMP:10731"/>
        <dbReference type="ChEBI" id="CHEBI:15378"/>
        <dbReference type="ChEBI" id="CHEBI:29969"/>
        <dbReference type="ChEBI" id="CHEBI:57287"/>
        <dbReference type="ChEBI" id="CHEBI:57288"/>
        <dbReference type="ChEBI" id="CHEBI:61930"/>
        <dbReference type="EC" id="2.3.1.48"/>
    </reaction>
</comment>
<evidence type="ECO:0000256" key="8">
    <source>
        <dbReference type="ARBA" id="ARBA00023015"/>
    </source>
</evidence>